<keyword evidence="2" id="KW-1185">Reference proteome</keyword>
<gene>
    <name evidence="1" type="ORF">PISMIDRAFT_685390</name>
</gene>
<evidence type="ECO:0000313" key="2">
    <source>
        <dbReference type="Proteomes" id="UP000054018"/>
    </source>
</evidence>
<organism evidence="1 2">
    <name type="scientific">Pisolithus microcarpus 441</name>
    <dbReference type="NCBI Taxonomy" id="765257"/>
    <lineage>
        <taxon>Eukaryota</taxon>
        <taxon>Fungi</taxon>
        <taxon>Dikarya</taxon>
        <taxon>Basidiomycota</taxon>
        <taxon>Agaricomycotina</taxon>
        <taxon>Agaricomycetes</taxon>
        <taxon>Agaricomycetidae</taxon>
        <taxon>Boletales</taxon>
        <taxon>Sclerodermatineae</taxon>
        <taxon>Pisolithaceae</taxon>
        <taxon>Pisolithus</taxon>
    </lineage>
</organism>
<evidence type="ECO:0000313" key="1">
    <source>
        <dbReference type="EMBL" id="KIK17355.1"/>
    </source>
</evidence>
<reference evidence="1 2" key="1">
    <citation type="submission" date="2014-04" db="EMBL/GenBank/DDBJ databases">
        <authorList>
            <consortium name="DOE Joint Genome Institute"/>
            <person name="Kuo A."/>
            <person name="Kohler A."/>
            <person name="Costa M.D."/>
            <person name="Nagy L.G."/>
            <person name="Floudas D."/>
            <person name="Copeland A."/>
            <person name="Barry K.W."/>
            <person name="Cichocki N."/>
            <person name="Veneault-Fourrey C."/>
            <person name="LaButti K."/>
            <person name="Lindquist E.A."/>
            <person name="Lipzen A."/>
            <person name="Lundell T."/>
            <person name="Morin E."/>
            <person name="Murat C."/>
            <person name="Sun H."/>
            <person name="Tunlid A."/>
            <person name="Henrissat B."/>
            <person name="Grigoriev I.V."/>
            <person name="Hibbett D.S."/>
            <person name="Martin F."/>
            <person name="Nordberg H.P."/>
            <person name="Cantor M.N."/>
            <person name="Hua S.X."/>
        </authorList>
    </citation>
    <scope>NUCLEOTIDE SEQUENCE [LARGE SCALE GENOMIC DNA]</scope>
    <source>
        <strain evidence="1 2">441</strain>
    </source>
</reference>
<sequence>MLPGDQEGIANIVQTNCCRCFVGTVTAKAKRDLKLRERDIAKSTRWTYTRAILLEG</sequence>
<proteinExistence type="predicted"/>
<dbReference type="AlphaFoldDB" id="A0A0C9XXX1"/>
<dbReference type="HOGENOM" id="CLU_3015058_0_0_1"/>
<dbReference type="EMBL" id="KN833832">
    <property type="protein sequence ID" value="KIK17355.1"/>
    <property type="molecule type" value="Genomic_DNA"/>
</dbReference>
<dbReference type="Proteomes" id="UP000054018">
    <property type="component" value="Unassembled WGS sequence"/>
</dbReference>
<name>A0A0C9XXX1_9AGAM</name>
<accession>A0A0C9XXX1</accession>
<reference evidence="2" key="2">
    <citation type="submission" date="2015-01" db="EMBL/GenBank/DDBJ databases">
        <title>Evolutionary Origins and Diversification of the Mycorrhizal Mutualists.</title>
        <authorList>
            <consortium name="DOE Joint Genome Institute"/>
            <consortium name="Mycorrhizal Genomics Consortium"/>
            <person name="Kohler A."/>
            <person name="Kuo A."/>
            <person name="Nagy L.G."/>
            <person name="Floudas D."/>
            <person name="Copeland A."/>
            <person name="Barry K.W."/>
            <person name="Cichocki N."/>
            <person name="Veneault-Fourrey C."/>
            <person name="LaButti K."/>
            <person name="Lindquist E.A."/>
            <person name="Lipzen A."/>
            <person name="Lundell T."/>
            <person name="Morin E."/>
            <person name="Murat C."/>
            <person name="Riley R."/>
            <person name="Ohm R."/>
            <person name="Sun H."/>
            <person name="Tunlid A."/>
            <person name="Henrissat B."/>
            <person name="Grigoriev I.V."/>
            <person name="Hibbett D.S."/>
            <person name="Martin F."/>
        </authorList>
    </citation>
    <scope>NUCLEOTIDE SEQUENCE [LARGE SCALE GENOMIC DNA]</scope>
    <source>
        <strain evidence="2">441</strain>
    </source>
</reference>
<protein>
    <submittedName>
        <fullName evidence="1">Uncharacterized protein</fullName>
    </submittedName>
</protein>